<gene>
    <name evidence="2" type="ORF">BTN82_20925</name>
</gene>
<organism evidence="2 3">
    <name type="scientific">Pseudomonas chlororaphis</name>
    <dbReference type="NCBI Taxonomy" id="587753"/>
    <lineage>
        <taxon>Bacteria</taxon>
        <taxon>Pseudomonadati</taxon>
        <taxon>Pseudomonadota</taxon>
        <taxon>Gammaproteobacteria</taxon>
        <taxon>Pseudomonadales</taxon>
        <taxon>Pseudomonadaceae</taxon>
        <taxon>Pseudomonas</taxon>
    </lineage>
</organism>
<keyword evidence="1" id="KW-1133">Transmembrane helix</keyword>
<accession>A0A1Q8EKZ4</accession>
<evidence type="ECO:0000313" key="3">
    <source>
        <dbReference type="Proteomes" id="UP000185578"/>
    </source>
</evidence>
<evidence type="ECO:0000313" key="2">
    <source>
        <dbReference type="EMBL" id="OLF52445.1"/>
    </source>
</evidence>
<reference evidence="2 3" key="1">
    <citation type="submission" date="2016-12" db="EMBL/GenBank/DDBJ databases">
        <authorList>
            <person name="Song W.-J."/>
            <person name="Kurnit D.M."/>
        </authorList>
    </citation>
    <scope>NUCLEOTIDE SEQUENCE [LARGE SCALE GENOMIC DNA]</scope>
    <source>
        <strain evidence="2 3">PCL1601</strain>
    </source>
</reference>
<keyword evidence="1" id="KW-0472">Membrane</keyword>
<evidence type="ECO:0000256" key="1">
    <source>
        <dbReference type="SAM" id="Phobius"/>
    </source>
</evidence>
<feature type="transmembrane region" description="Helical" evidence="1">
    <location>
        <begin position="233"/>
        <end position="254"/>
    </location>
</feature>
<dbReference type="Proteomes" id="UP000185578">
    <property type="component" value="Unassembled WGS sequence"/>
</dbReference>
<dbReference type="AlphaFoldDB" id="A0A1Q8EKZ4"/>
<sequence>MSGFFLQEQFFFSLLCWMLVPLSFIFQSTYFYQSIENNLPVAVFTLISRVACCLIVFLFLKAEDPVYFLPLIVGGCYLVGGLASSFYLKTVLGVKYLSVSFSRLWECLLEGKEIFFGNIAVVLFRDSNLLVLSLFSVSPAAIASYSVVEKLIKAFQALIRPLNQFFFTKAIQSLRDEKTPSPSAFVKVMRLTWIQLATLATILSGIIILWLLLNEYLEFLKTYPNKQLMAGLFLFMTIGVFFGVSNFMLGTAGLNNLSSKKYYAKALILTGIVAVSACVIMTSLWGVYGTAVSFVLGELILFTLIAIKYLKA</sequence>
<feature type="transmembrane region" description="Helical" evidence="1">
    <location>
        <begin position="266"/>
        <end position="285"/>
    </location>
</feature>
<feature type="transmembrane region" description="Helical" evidence="1">
    <location>
        <begin position="39"/>
        <end position="60"/>
    </location>
</feature>
<feature type="transmembrane region" description="Helical" evidence="1">
    <location>
        <begin position="193"/>
        <end position="213"/>
    </location>
</feature>
<feature type="transmembrane region" description="Helical" evidence="1">
    <location>
        <begin position="12"/>
        <end position="33"/>
    </location>
</feature>
<evidence type="ECO:0008006" key="4">
    <source>
        <dbReference type="Google" id="ProtNLM"/>
    </source>
</evidence>
<keyword evidence="1" id="KW-0812">Transmembrane</keyword>
<comment type="caution">
    <text evidence="2">The sequence shown here is derived from an EMBL/GenBank/DDBJ whole genome shotgun (WGS) entry which is preliminary data.</text>
</comment>
<feature type="transmembrane region" description="Helical" evidence="1">
    <location>
        <begin position="291"/>
        <end position="310"/>
    </location>
</feature>
<proteinExistence type="predicted"/>
<name>A0A1Q8EKZ4_9PSED</name>
<protein>
    <recommendedName>
        <fullName evidence="4">Flippase</fullName>
    </recommendedName>
</protein>
<dbReference type="EMBL" id="MSCT01000019">
    <property type="protein sequence ID" value="OLF52445.1"/>
    <property type="molecule type" value="Genomic_DNA"/>
</dbReference>
<feature type="transmembrane region" description="Helical" evidence="1">
    <location>
        <begin position="67"/>
        <end position="88"/>
    </location>
</feature>